<evidence type="ECO:0000256" key="2">
    <source>
        <dbReference type="ARBA" id="ARBA00022676"/>
    </source>
</evidence>
<accession>A0ABS6J384</accession>
<evidence type="ECO:0000313" key="5">
    <source>
        <dbReference type="EMBL" id="MBU9698225.1"/>
    </source>
</evidence>
<comment type="caution">
    <text evidence="5">The sequence shown here is derived from an EMBL/GenBank/DDBJ whole genome shotgun (WGS) entry which is preliminary data.</text>
</comment>
<proteinExistence type="inferred from homology"/>
<comment type="similarity">
    <text evidence="1">Belongs to the glycosyltransferase 2 family.</text>
</comment>
<evidence type="ECO:0000259" key="4">
    <source>
        <dbReference type="Pfam" id="PF00535"/>
    </source>
</evidence>
<dbReference type="InterPro" id="IPR050834">
    <property type="entry name" value="Glycosyltransf_2"/>
</dbReference>
<dbReference type="RefSeq" id="WP_161762340.1">
    <property type="nucleotide sequence ID" value="NZ_JAAATX020000006.1"/>
</dbReference>
<dbReference type="Gene3D" id="3.90.550.10">
    <property type="entry name" value="Spore Coat Polysaccharide Biosynthesis Protein SpsA, Chain A"/>
    <property type="match status" value="1"/>
</dbReference>
<feature type="domain" description="Glycosyltransferase 2-like" evidence="4">
    <location>
        <begin position="15"/>
        <end position="134"/>
    </location>
</feature>
<dbReference type="SUPFAM" id="SSF53448">
    <property type="entry name" value="Nucleotide-diphospho-sugar transferases"/>
    <property type="match status" value="1"/>
</dbReference>
<dbReference type="EMBL" id="JAAATX020000006">
    <property type="protein sequence ID" value="MBU9698225.1"/>
    <property type="molecule type" value="Genomic_DNA"/>
</dbReference>
<protein>
    <submittedName>
        <fullName evidence="5">Glycosyltransferase</fullName>
    </submittedName>
</protein>
<dbReference type="Proteomes" id="UP000731907">
    <property type="component" value="Unassembled WGS sequence"/>
</dbReference>
<dbReference type="PANTHER" id="PTHR43685:SF5">
    <property type="entry name" value="GLYCOSYLTRANSFERASE EPSE-RELATED"/>
    <property type="match status" value="1"/>
</dbReference>
<dbReference type="PANTHER" id="PTHR43685">
    <property type="entry name" value="GLYCOSYLTRANSFERASE"/>
    <property type="match status" value="1"/>
</dbReference>
<dbReference type="Pfam" id="PF00535">
    <property type="entry name" value="Glycos_transf_2"/>
    <property type="match status" value="1"/>
</dbReference>
<keyword evidence="6" id="KW-1185">Reference proteome</keyword>
<gene>
    <name evidence="5" type="ORF">GU927_010250</name>
</gene>
<evidence type="ECO:0000256" key="3">
    <source>
        <dbReference type="ARBA" id="ARBA00022679"/>
    </source>
</evidence>
<keyword evidence="2" id="KW-0328">Glycosyltransferase</keyword>
<keyword evidence="3" id="KW-0808">Transferase</keyword>
<evidence type="ECO:0000313" key="6">
    <source>
        <dbReference type="Proteomes" id="UP000731907"/>
    </source>
</evidence>
<organism evidence="5 6">
    <name type="scientific">Paragemmobacter amnigenus</name>
    <dbReference type="NCBI Taxonomy" id="2852097"/>
    <lineage>
        <taxon>Bacteria</taxon>
        <taxon>Pseudomonadati</taxon>
        <taxon>Pseudomonadota</taxon>
        <taxon>Alphaproteobacteria</taxon>
        <taxon>Rhodobacterales</taxon>
        <taxon>Paracoccaceae</taxon>
        <taxon>Paragemmobacter</taxon>
    </lineage>
</organism>
<reference evidence="5 6" key="1">
    <citation type="submission" date="2021-06" db="EMBL/GenBank/DDBJ databases">
        <title>Rhodobacteraceae bacterium strain HSP-20.</title>
        <authorList>
            <person name="Chen W.-M."/>
        </authorList>
    </citation>
    <scope>NUCLEOTIDE SEQUENCE [LARGE SCALE GENOMIC DNA]</scope>
    <source>
        <strain evidence="5 6">HSP-20</strain>
    </source>
</reference>
<evidence type="ECO:0000256" key="1">
    <source>
        <dbReference type="ARBA" id="ARBA00006739"/>
    </source>
</evidence>
<dbReference type="InterPro" id="IPR001173">
    <property type="entry name" value="Glyco_trans_2-like"/>
</dbReference>
<name>A0ABS6J384_9RHOB</name>
<dbReference type="InterPro" id="IPR029044">
    <property type="entry name" value="Nucleotide-diphossugar_trans"/>
</dbReference>
<dbReference type="CDD" id="cd00761">
    <property type="entry name" value="Glyco_tranf_GTA_type"/>
    <property type="match status" value="1"/>
</dbReference>
<sequence length="194" mass="21716">MNWTEIPERARCTVSVGLPVHNGAATILESLQSLARQTFADAEFFVFENASTDDTRKIVEEFCRTDPRFHCVPSGRLLPVVENFARARRFLAGRSKYLLLLAADDAINDDFLTHAVAALEAEPHAALAVPKVAGKHARGSFLPVNRDVLDLATYGRFGRGFRQIAFPPSWFYGLYRSDVAQERIDEAFRLFPDA</sequence>